<dbReference type="InterPro" id="IPR003439">
    <property type="entry name" value="ABC_transporter-like_ATP-bd"/>
</dbReference>
<dbReference type="WBParaSite" id="ALUE_0000238601-mRNA-1">
    <property type="protein sequence ID" value="ALUE_0000238601-mRNA-1"/>
    <property type="gene ID" value="ALUE_0000238601"/>
</dbReference>
<evidence type="ECO:0000313" key="5">
    <source>
        <dbReference type="WBParaSite" id="ALUE_0000238601-mRNA-1"/>
    </source>
</evidence>
<evidence type="ECO:0000256" key="2">
    <source>
        <dbReference type="ARBA" id="ARBA00022840"/>
    </source>
</evidence>
<name>A0A0M3HLJ1_ASCLU</name>
<accession>A0A0M3HLJ1</accession>
<dbReference type="SUPFAM" id="SSF52540">
    <property type="entry name" value="P-loop containing nucleoside triphosphate hydrolases"/>
    <property type="match status" value="1"/>
</dbReference>
<dbReference type="GO" id="GO:0016887">
    <property type="term" value="F:ATP hydrolysis activity"/>
    <property type="evidence" value="ECO:0007669"/>
    <property type="project" value="InterPro"/>
</dbReference>
<dbReference type="InterPro" id="IPR027417">
    <property type="entry name" value="P-loop_NTPase"/>
</dbReference>
<keyword evidence="1" id="KW-0547">Nucleotide-binding</keyword>
<reference evidence="5" key="1">
    <citation type="submission" date="2017-02" db="UniProtKB">
        <authorList>
            <consortium name="WormBaseParasite"/>
        </authorList>
    </citation>
    <scope>IDENTIFICATION</scope>
</reference>
<protein>
    <submittedName>
        <fullName evidence="5">ABC transporter domain-containing protein</fullName>
    </submittedName>
</protein>
<dbReference type="GO" id="GO:0016020">
    <property type="term" value="C:membrane"/>
    <property type="evidence" value="ECO:0007669"/>
    <property type="project" value="TreeGrafter"/>
</dbReference>
<dbReference type="PANTHER" id="PTHR24223:SF447">
    <property type="entry name" value="MULTIDRUG RESISTANCE-ASSOCIATED PROTEIN 5"/>
    <property type="match status" value="1"/>
</dbReference>
<dbReference type="PANTHER" id="PTHR24223">
    <property type="entry name" value="ATP-BINDING CASSETTE SUB-FAMILY C"/>
    <property type="match status" value="1"/>
</dbReference>
<dbReference type="GO" id="GO:0042626">
    <property type="term" value="F:ATPase-coupled transmembrane transporter activity"/>
    <property type="evidence" value="ECO:0007669"/>
    <property type="project" value="TreeGrafter"/>
</dbReference>
<proteinExistence type="predicted"/>
<dbReference type="Proteomes" id="UP000036681">
    <property type="component" value="Unplaced"/>
</dbReference>
<evidence type="ECO:0000313" key="4">
    <source>
        <dbReference type="Proteomes" id="UP000036681"/>
    </source>
</evidence>
<organism evidence="4 5">
    <name type="scientific">Ascaris lumbricoides</name>
    <name type="common">Giant roundworm</name>
    <dbReference type="NCBI Taxonomy" id="6252"/>
    <lineage>
        <taxon>Eukaryota</taxon>
        <taxon>Metazoa</taxon>
        <taxon>Ecdysozoa</taxon>
        <taxon>Nematoda</taxon>
        <taxon>Chromadorea</taxon>
        <taxon>Rhabditida</taxon>
        <taxon>Spirurina</taxon>
        <taxon>Ascaridomorpha</taxon>
        <taxon>Ascaridoidea</taxon>
        <taxon>Ascarididae</taxon>
        <taxon>Ascaris</taxon>
    </lineage>
</organism>
<dbReference type="GO" id="GO:0005524">
    <property type="term" value="F:ATP binding"/>
    <property type="evidence" value="ECO:0007669"/>
    <property type="project" value="UniProtKB-KW"/>
</dbReference>
<feature type="domain" description="ABC transporter" evidence="3">
    <location>
        <begin position="5"/>
        <end position="104"/>
    </location>
</feature>
<dbReference type="Gene3D" id="3.40.50.300">
    <property type="entry name" value="P-loop containing nucleotide triphosphate hydrolases"/>
    <property type="match status" value="1"/>
</dbReference>
<keyword evidence="4" id="KW-1185">Reference proteome</keyword>
<dbReference type="Pfam" id="PF00005">
    <property type="entry name" value="ABC_tran"/>
    <property type="match status" value="1"/>
</dbReference>
<keyword evidence="2" id="KW-0067">ATP-binding</keyword>
<sequence length="110" mass="12489">MYPLTWGTISIDGVNIAHIGLHRLRRSMAVIPQDPTLFAGTIRFNLDPNQEFTDDQLWNALERTFLKDMVSSLENKLEATVTEGGRNLSVGERQLMCMARAILRFCCIFS</sequence>
<dbReference type="AlphaFoldDB" id="A0A0M3HLJ1"/>
<evidence type="ECO:0000256" key="1">
    <source>
        <dbReference type="ARBA" id="ARBA00022741"/>
    </source>
</evidence>
<evidence type="ECO:0000259" key="3">
    <source>
        <dbReference type="Pfam" id="PF00005"/>
    </source>
</evidence>
<dbReference type="InterPro" id="IPR050173">
    <property type="entry name" value="ABC_transporter_C-like"/>
</dbReference>